<evidence type="ECO:0000256" key="2">
    <source>
        <dbReference type="SAM" id="MobiDB-lite"/>
    </source>
</evidence>
<dbReference type="SUPFAM" id="SSF48371">
    <property type="entry name" value="ARM repeat"/>
    <property type="match status" value="2"/>
</dbReference>
<feature type="compositionally biased region" description="Low complexity" evidence="2">
    <location>
        <begin position="1159"/>
        <end position="1172"/>
    </location>
</feature>
<sequence length="1525" mass="168883">MSSSNPRGKQRKNGAMQDYNGQHLMGAQVGGVVPPSQPPQLIPNGNAGQQQPTGLGFVIPTVDTAHSNHMPQAAYRSAPRNLPNPSMQFAPGEVHVERPQQGTPQITTIHPTRYAQQPQAQQPFPPTSQFAPGEVHVERPQQGTPQITTIHPTRYAQQPQAQQPFPPTSQMATFTSAPPMYNPPNVYNANVYSTPSAYSTFQPQAAYYQPAAVTPQMFTSFYQMQAPEFLQQRVGVAYPQTAMLVPVQTQPPVHQKEKKILRIVDPDTKEVTNEKEISASMCAPLDEHMSGDSQATRLQKALEYNFTGGRRSAALEASRENVPHPSNASQKFSLQVAQSVLADSAIPSSSSAPAPSQVRVPTPTPVAPREVSPVPHSAPSAASTSTPPPAAHVEEMPAEVPPESTVIEEKPPEVAEEAKEQKIEEALVEKDEKDKPKNIDKSESEQAPEQVGISPQPSESAAVQDVALTSEPEEPKVVPEVEEPPSTAGRPVEVVPEEAEKEEKAAEEDGEPEGVKFERKRKELEKRQQELLQDPVSCFVNDFFEEANVDINAMVYGRSYLVFMREVVKELKKDSCPVEESELKSLGIDIASAPAVSTLDRQVNRLFFLTFSLNFQANVDINAMVYGRSYLVFMREVVKELKKDSCPVEESELKSLGIDIASAPAVSTLDRQQRRLDGLGSASRAFAPGWMPDNKNPLKPKAYHGRLSDRGHSQRTDRDRKRGPISRPSIDRPAREPVKLHRSENAWKHEPSSNLDKNQQLYKDIRGLLNKITPSTFDALCADFLSFKVYQNKEQMSEVISIIFDKAVEEPKFCPLYSDLCKKQVVEESQESGKSEFRSGILTRCQQTFETKRQEEINKKRAEAEAETDERRQKELKLEVMEMEAKERRRMFGNIGFIGQLFRHELIVPRILNWCIIHLLKNHSEAELQVGGGSDEESIECAVRMLETVGKIADRQGLSTSRQDSQGAQSEFNLSVFFTHLSEIAPKVSNRVRFLILNLIELKNGGSDEESIECAVRMLETVGKIADRQGLSTSRQDSQGAQSEFNLSVFFTHLSEIAPKVSNRVRFLILNLIELKNNNWNPRKSADSGPKTIEEVHSEARKEEIQNKLQREQYEKKRGPYEGRPSLDRRSQRPTIIGRQSQDGRYGRGGDSSRDQKARAAGAASMVASTASRKNQSLNSMDQPQSLGARRPQFSSGSAGGGQQTERSAAARSMIGVRGAGRGSLASRDNSQPSSREPSESRRQSSNDERVAALAAASAMTHSSSSGGLKRSGYASAAGGGGSSSALSSTGADDKSTGSDHGDHEHDRDDDAARAAKEKQAFSMLVGDLNDYFADNVDVEQVYTCVMEVCETTAVRVVFRLIMQVGIEKVSGAVTNPHRRYVGQVICRCLQADQIKQDALHGIADFCTYVVENELWEDNMRVWEAVAEIISWSIMCDTQHFEGARPSIGDFREAFTNANADTRKADALLFYVLRRLVEIEYEREKRISSMGMAFDEIKDLRTDALIVALKGCHLTSGENLYELLN</sequence>
<evidence type="ECO:0000259" key="3">
    <source>
        <dbReference type="SMART" id="SM00543"/>
    </source>
</evidence>
<feature type="compositionally biased region" description="Basic and acidic residues" evidence="2">
    <location>
        <begin position="706"/>
        <end position="722"/>
    </location>
</feature>
<feature type="compositionally biased region" description="Basic and acidic residues" evidence="2">
    <location>
        <begin position="1092"/>
        <end position="1131"/>
    </location>
</feature>
<dbReference type="WBParaSite" id="ALUE_0000910101-mRNA-1">
    <property type="protein sequence ID" value="ALUE_0000910101-mRNA-1"/>
    <property type="gene ID" value="ALUE_0000910101"/>
</dbReference>
<feature type="compositionally biased region" description="Polar residues" evidence="2">
    <location>
        <begin position="1173"/>
        <end position="1186"/>
    </location>
</feature>
<feature type="compositionally biased region" description="Low complexity" evidence="2">
    <location>
        <begin position="1252"/>
        <end position="1277"/>
    </location>
</feature>
<accession>A0A9J2PHK9</accession>
<protein>
    <submittedName>
        <fullName evidence="5">MIF4G domain-containing protein</fullName>
    </submittedName>
</protein>
<dbReference type="SMART" id="SM00543">
    <property type="entry name" value="MIF4G"/>
    <property type="match status" value="1"/>
</dbReference>
<reference evidence="5" key="1">
    <citation type="submission" date="2023-03" db="UniProtKB">
        <authorList>
            <consortium name="WormBaseParasite"/>
        </authorList>
    </citation>
    <scope>IDENTIFICATION</scope>
</reference>
<dbReference type="PANTHER" id="PTHR23253:SF78">
    <property type="entry name" value="EUKARYOTIC TRANSLATION INITIATION FACTOR 4G1, ISOFORM B-RELATED"/>
    <property type="match status" value="1"/>
</dbReference>
<feature type="region of interest" description="Disordered" evidence="2">
    <location>
        <begin position="687"/>
        <end position="754"/>
    </location>
</feature>
<dbReference type="Gene3D" id="1.25.40.180">
    <property type="match status" value="2"/>
</dbReference>
<organism evidence="4 5">
    <name type="scientific">Ascaris lumbricoides</name>
    <name type="common">Giant roundworm</name>
    <dbReference type="NCBI Taxonomy" id="6252"/>
    <lineage>
        <taxon>Eukaryota</taxon>
        <taxon>Metazoa</taxon>
        <taxon>Ecdysozoa</taxon>
        <taxon>Nematoda</taxon>
        <taxon>Chromadorea</taxon>
        <taxon>Rhabditida</taxon>
        <taxon>Spirurina</taxon>
        <taxon>Ascaridomorpha</taxon>
        <taxon>Ascaridoidea</taxon>
        <taxon>Ascarididae</taxon>
        <taxon>Ascaris</taxon>
    </lineage>
</organism>
<feature type="region of interest" description="Disordered" evidence="2">
    <location>
        <begin position="1080"/>
        <end position="1315"/>
    </location>
</feature>
<feature type="compositionally biased region" description="Basic and acidic residues" evidence="2">
    <location>
        <begin position="1145"/>
        <end position="1158"/>
    </location>
</feature>
<evidence type="ECO:0000313" key="4">
    <source>
        <dbReference type="Proteomes" id="UP000036681"/>
    </source>
</evidence>
<feature type="compositionally biased region" description="Low complexity" evidence="2">
    <location>
        <begin position="346"/>
        <end position="385"/>
    </location>
</feature>
<feature type="compositionally biased region" description="Basic and acidic residues" evidence="2">
    <location>
        <begin position="407"/>
        <end position="444"/>
    </location>
</feature>
<feature type="compositionally biased region" description="Acidic residues" evidence="2">
    <location>
        <begin position="495"/>
        <end position="512"/>
    </location>
</feature>
<evidence type="ECO:0000313" key="5">
    <source>
        <dbReference type="WBParaSite" id="ALUE_0000910101-mRNA-1"/>
    </source>
</evidence>
<feature type="compositionally biased region" description="Basic and acidic residues" evidence="2">
    <location>
        <begin position="1292"/>
        <end position="1315"/>
    </location>
</feature>
<feature type="compositionally biased region" description="Basic and acidic residues" evidence="2">
    <location>
        <begin position="1237"/>
        <end position="1251"/>
    </location>
</feature>
<proteinExistence type="predicted"/>
<feature type="compositionally biased region" description="Basic and acidic residues" evidence="2">
    <location>
        <begin position="729"/>
        <end position="751"/>
    </location>
</feature>
<dbReference type="Proteomes" id="UP000036681">
    <property type="component" value="Unplaced"/>
</dbReference>
<name>A0A9J2PHK9_ASCLU</name>
<feature type="region of interest" description="Disordered" evidence="2">
    <location>
        <begin position="1"/>
        <end position="50"/>
    </location>
</feature>
<dbReference type="InterPro" id="IPR016024">
    <property type="entry name" value="ARM-type_fold"/>
</dbReference>
<keyword evidence="1" id="KW-0175">Coiled coil</keyword>
<evidence type="ECO:0000256" key="1">
    <source>
        <dbReference type="SAM" id="Coils"/>
    </source>
</evidence>
<dbReference type="GO" id="GO:0016281">
    <property type="term" value="C:eukaryotic translation initiation factor 4F complex"/>
    <property type="evidence" value="ECO:0007669"/>
    <property type="project" value="TreeGrafter"/>
</dbReference>
<feature type="domain" description="MIF4G" evidence="3">
    <location>
        <begin position="762"/>
        <end position="1006"/>
    </location>
</feature>
<keyword evidence="4" id="KW-1185">Reference proteome</keyword>
<dbReference type="PANTHER" id="PTHR23253">
    <property type="entry name" value="EUKARYOTIC TRANSLATION INITIATION FACTOR 4 GAMMA"/>
    <property type="match status" value="1"/>
</dbReference>
<dbReference type="GO" id="GO:0003743">
    <property type="term" value="F:translation initiation factor activity"/>
    <property type="evidence" value="ECO:0007669"/>
    <property type="project" value="TreeGrafter"/>
</dbReference>
<feature type="coiled-coil region" evidence="1">
    <location>
        <begin position="845"/>
        <end position="886"/>
    </location>
</feature>
<dbReference type="GO" id="GO:0003729">
    <property type="term" value="F:mRNA binding"/>
    <property type="evidence" value="ECO:0007669"/>
    <property type="project" value="TreeGrafter"/>
</dbReference>
<dbReference type="InterPro" id="IPR003890">
    <property type="entry name" value="MIF4G-like_typ-3"/>
</dbReference>
<feature type="region of interest" description="Disordered" evidence="2">
    <location>
        <begin position="346"/>
        <end position="515"/>
    </location>
</feature>
<dbReference type="Pfam" id="PF02854">
    <property type="entry name" value="MIF4G"/>
    <property type="match status" value="1"/>
</dbReference>